<proteinExistence type="predicted"/>
<gene>
    <name evidence="1" type="ORF">J0J18_24090</name>
</gene>
<evidence type="ECO:0000313" key="1">
    <source>
        <dbReference type="EMBL" id="MBN8124776.1"/>
    </source>
</evidence>
<dbReference type="AlphaFoldDB" id="A0AAW4HIV2"/>
<reference evidence="1" key="1">
    <citation type="submission" date="2021-03" db="EMBL/GenBank/DDBJ databases">
        <title>Study of the foodborne Vibrio vulnificus isolates from China.</title>
        <authorList>
            <person name="Zheng Z."/>
            <person name="Ye L."/>
        </authorList>
    </citation>
    <scope>NUCLEOTIDE SEQUENCE</scope>
    <source>
        <strain evidence="1">Vv1582</strain>
    </source>
</reference>
<feature type="non-terminal residue" evidence="1">
    <location>
        <position position="1"/>
    </location>
</feature>
<dbReference type="Proteomes" id="UP000664056">
    <property type="component" value="Unassembled WGS sequence"/>
</dbReference>
<name>A0AAW4HIV2_VIBVL</name>
<accession>A0AAW4HIV2</accession>
<dbReference type="RefSeq" id="WP_206623307.1">
    <property type="nucleotide sequence ID" value="NZ_JAFKOQ010000202.1"/>
</dbReference>
<evidence type="ECO:0000313" key="2">
    <source>
        <dbReference type="Proteomes" id="UP000664056"/>
    </source>
</evidence>
<comment type="caution">
    <text evidence="1">The sequence shown here is derived from an EMBL/GenBank/DDBJ whole genome shotgun (WGS) entry which is preliminary data.</text>
</comment>
<organism evidence="1 2">
    <name type="scientific">Vibrio vulnificus</name>
    <dbReference type="NCBI Taxonomy" id="672"/>
    <lineage>
        <taxon>Bacteria</taxon>
        <taxon>Pseudomonadati</taxon>
        <taxon>Pseudomonadota</taxon>
        <taxon>Gammaproteobacteria</taxon>
        <taxon>Vibrionales</taxon>
        <taxon>Vibrionaceae</taxon>
        <taxon>Vibrio</taxon>
    </lineage>
</organism>
<protein>
    <submittedName>
        <fullName evidence="1">Uncharacterized protein</fullName>
    </submittedName>
</protein>
<sequence>VPINHIDILTCAEEIKRTLRDVPYQPEPIYALPMLPDQDVVVVALKLSQYNDEIVIKQMPSLLPLMRKEANMPEQTVTSVRKASEMTL</sequence>
<feature type="non-terminal residue" evidence="1">
    <location>
        <position position="88"/>
    </location>
</feature>
<dbReference type="EMBL" id="JAFKOQ010000202">
    <property type="protein sequence ID" value="MBN8124776.1"/>
    <property type="molecule type" value="Genomic_DNA"/>
</dbReference>